<evidence type="ECO:0008006" key="3">
    <source>
        <dbReference type="Google" id="ProtNLM"/>
    </source>
</evidence>
<name>A0A409WPZ4_PSICY</name>
<dbReference type="Proteomes" id="UP000283269">
    <property type="component" value="Unassembled WGS sequence"/>
</dbReference>
<dbReference type="OrthoDB" id="3224178at2759"/>
<reference evidence="1 2" key="1">
    <citation type="journal article" date="2018" name="Evol. Lett.">
        <title>Horizontal gene cluster transfer increased hallucinogenic mushroom diversity.</title>
        <authorList>
            <person name="Reynolds H.T."/>
            <person name="Vijayakumar V."/>
            <person name="Gluck-Thaler E."/>
            <person name="Korotkin H.B."/>
            <person name="Matheny P.B."/>
            <person name="Slot J.C."/>
        </authorList>
    </citation>
    <scope>NUCLEOTIDE SEQUENCE [LARGE SCALE GENOMIC DNA]</scope>
    <source>
        <strain evidence="1 2">2631</strain>
    </source>
</reference>
<keyword evidence="2" id="KW-1185">Reference proteome</keyword>
<comment type="caution">
    <text evidence="1">The sequence shown here is derived from an EMBL/GenBank/DDBJ whole genome shotgun (WGS) entry which is preliminary data.</text>
</comment>
<dbReference type="EMBL" id="NHYD01003321">
    <property type="protein sequence ID" value="PPQ80569.1"/>
    <property type="molecule type" value="Genomic_DNA"/>
</dbReference>
<protein>
    <recommendedName>
        <fullName evidence="3">Protein kinase domain-containing protein</fullName>
    </recommendedName>
</protein>
<dbReference type="InParanoid" id="A0A409WPZ4"/>
<gene>
    <name evidence="1" type="ORF">CVT25_001603</name>
</gene>
<evidence type="ECO:0000313" key="2">
    <source>
        <dbReference type="Proteomes" id="UP000283269"/>
    </source>
</evidence>
<sequence length="362" mass="41582">MFIYLTAGLLSLATILYVPKQIRIVKLDSPLESLLWTIRVLRWKRKFPGSCDDMIWKSDPSREQYLQTMYTWEFLAPFFASRGYRMHTKSPRSDDLFPEPVPPHPEQNTYPFARFIPSHDISFGWYSPSLWAARDNQGRDVVIKLISDVSRPSDEFLIMQRLNNKELRADPHNHTIPVLEWDGAFTADFGTVAELMEITKAFLENTGMNVICGFIALISAKGLRNPSEVRYALLDFGASQMFPCDTVIEDMTSTRRLNYRLRGLPVVKGSHNPFKSDVAFLGSGLQTRIRHIENVVPELGPFFDQMVIMTDEKQLTASQALSRFLEIYSSLSPEQLQALVIATHWRKDKLIYKPAYNPVPQE</sequence>
<accession>A0A409WPZ4</accession>
<evidence type="ECO:0000313" key="1">
    <source>
        <dbReference type="EMBL" id="PPQ80569.1"/>
    </source>
</evidence>
<proteinExistence type="predicted"/>
<dbReference type="AlphaFoldDB" id="A0A409WPZ4"/>
<organism evidence="1 2">
    <name type="scientific">Psilocybe cyanescens</name>
    <dbReference type="NCBI Taxonomy" id="93625"/>
    <lineage>
        <taxon>Eukaryota</taxon>
        <taxon>Fungi</taxon>
        <taxon>Dikarya</taxon>
        <taxon>Basidiomycota</taxon>
        <taxon>Agaricomycotina</taxon>
        <taxon>Agaricomycetes</taxon>
        <taxon>Agaricomycetidae</taxon>
        <taxon>Agaricales</taxon>
        <taxon>Agaricineae</taxon>
        <taxon>Strophariaceae</taxon>
        <taxon>Psilocybe</taxon>
    </lineage>
</organism>